<feature type="domain" description="FMN-binding" evidence="7">
    <location>
        <begin position="101"/>
        <end position="193"/>
    </location>
</feature>
<reference evidence="8 9" key="1">
    <citation type="submission" date="2024-09" db="EMBL/GenBank/DDBJ databases">
        <authorList>
            <person name="Sun Q."/>
            <person name="Mori K."/>
        </authorList>
    </citation>
    <scope>NUCLEOTIDE SEQUENCE [LARGE SCALE GENOMIC DNA]</scope>
    <source>
        <strain evidence="8 9">ATCC 51285</strain>
    </source>
</reference>
<keyword evidence="6" id="KW-0997">Cell inner membrane</keyword>
<keyword evidence="4 6" id="KW-0288">FMN</keyword>
<evidence type="ECO:0000256" key="6">
    <source>
        <dbReference type="HAMAP-Rule" id="MF_00479"/>
    </source>
</evidence>
<dbReference type="EC" id="7.-.-.-" evidence="6"/>
<comment type="caution">
    <text evidence="8">The sequence shown here is derived from an EMBL/GenBank/DDBJ whole genome shotgun (WGS) entry which is preliminary data.</text>
</comment>
<keyword evidence="6" id="KW-0472">Membrane</keyword>
<proteinExistence type="inferred from homology"/>
<organism evidence="8 9">
    <name type="scientific">Balneatrix alpica</name>
    <dbReference type="NCBI Taxonomy" id="75684"/>
    <lineage>
        <taxon>Bacteria</taxon>
        <taxon>Pseudomonadati</taxon>
        <taxon>Pseudomonadota</taxon>
        <taxon>Gammaproteobacteria</taxon>
        <taxon>Oceanospirillales</taxon>
        <taxon>Balneatrichaceae</taxon>
        <taxon>Balneatrix</taxon>
    </lineage>
</organism>
<dbReference type="NCBIfam" id="TIGR01947">
    <property type="entry name" value="rnfG"/>
    <property type="match status" value="1"/>
</dbReference>
<evidence type="ECO:0000313" key="9">
    <source>
        <dbReference type="Proteomes" id="UP001589628"/>
    </source>
</evidence>
<keyword evidence="3 6" id="KW-0285">Flavoprotein</keyword>
<keyword evidence="6" id="KW-0812">Transmembrane</keyword>
<dbReference type="RefSeq" id="WP_027313669.1">
    <property type="nucleotide sequence ID" value="NZ_JBHLZN010000001.1"/>
</dbReference>
<evidence type="ECO:0000256" key="1">
    <source>
        <dbReference type="ARBA" id="ARBA00022448"/>
    </source>
</evidence>
<dbReference type="PANTHER" id="PTHR36118">
    <property type="entry name" value="ION-TRANSLOCATING OXIDOREDUCTASE COMPLEX SUBUNIT G"/>
    <property type="match status" value="1"/>
</dbReference>
<comment type="subunit">
    <text evidence="6">The complex is composed of six subunits: RnfA, RnfB, RnfC, RnfD, RnfE and RnfG.</text>
</comment>
<evidence type="ECO:0000256" key="2">
    <source>
        <dbReference type="ARBA" id="ARBA00022553"/>
    </source>
</evidence>
<dbReference type="InterPro" id="IPR007329">
    <property type="entry name" value="FMN-bd"/>
</dbReference>
<dbReference type="Proteomes" id="UP001589628">
    <property type="component" value="Unassembled WGS sequence"/>
</dbReference>
<evidence type="ECO:0000313" key="8">
    <source>
        <dbReference type="EMBL" id="MFB9885579.1"/>
    </source>
</evidence>
<comment type="cofactor">
    <cofactor evidence="6">
        <name>FMN</name>
        <dbReference type="ChEBI" id="CHEBI:58210"/>
    </cofactor>
</comment>
<dbReference type="EMBL" id="JBHLZN010000001">
    <property type="protein sequence ID" value="MFB9885579.1"/>
    <property type="molecule type" value="Genomic_DNA"/>
</dbReference>
<dbReference type="Pfam" id="PF04205">
    <property type="entry name" value="FMN_bind"/>
    <property type="match status" value="1"/>
</dbReference>
<comment type="function">
    <text evidence="6">Part of a membrane-bound complex that couples electron transfer with translocation of ions across the membrane.</text>
</comment>
<keyword evidence="6" id="KW-1133">Transmembrane helix</keyword>
<evidence type="ECO:0000256" key="5">
    <source>
        <dbReference type="ARBA" id="ARBA00022982"/>
    </source>
</evidence>
<evidence type="ECO:0000259" key="7">
    <source>
        <dbReference type="SMART" id="SM00900"/>
    </source>
</evidence>
<dbReference type="InterPro" id="IPR010209">
    <property type="entry name" value="Ion_transpt_RnfG/RsxG"/>
</dbReference>
<sequence length="209" mass="22346">MLLSSIRTNSLGLGLFAILTAAAIALTQVWTAPRIEANRTAAATRALDEIIPPSAHDEPFFAHPLPIAAGSLGYEQETTAYQARLQGKVEAVILPVSAPDGYSGAIELVVGIWADGRLAGVRVLQHKETPGLGDKIETRKSDWIHSFAGLSLTAVPEQAWAVKKDGGQFDQFTGATITPRAIVHAVERALQYFNHQRAKLLSAEASKDG</sequence>
<keyword evidence="5 6" id="KW-0249">Electron transport</keyword>
<dbReference type="NCBIfam" id="NF002519">
    <property type="entry name" value="PRK01908.1"/>
    <property type="match status" value="1"/>
</dbReference>
<feature type="modified residue" description="FMN phosphoryl threonine" evidence="6">
    <location>
        <position position="176"/>
    </location>
</feature>
<dbReference type="PIRSF" id="PIRSF006091">
    <property type="entry name" value="E_trnsport_RnfG"/>
    <property type="match status" value="1"/>
</dbReference>
<accession>A0ABV5Z8H9</accession>
<evidence type="ECO:0000256" key="4">
    <source>
        <dbReference type="ARBA" id="ARBA00022643"/>
    </source>
</evidence>
<keyword evidence="1 6" id="KW-0813">Transport</keyword>
<dbReference type="HAMAP" id="MF_00479">
    <property type="entry name" value="RsxG_RnfG"/>
    <property type="match status" value="1"/>
</dbReference>
<protein>
    <recommendedName>
        <fullName evidence="6">Ion-translocating oxidoreductase complex subunit G</fullName>
        <ecNumber evidence="6">7.-.-.-</ecNumber>
    </recommendedName>
    <alternativeName>
        <fullName evidence="6">Rnf electron transport complex subunit G</fullName>
    </alternativeName>
</protein>
<name>A0ABV5Z8H9_9GAMM</name>
<keyword evidence="9" id="KW-1185">Reference proteome</keyword>
<evidence type="ECO:0000256" key="3">
    <source>
        <dbReference type="ARBA" id="ARBA00022630"/>
    </source>
</evidence>
<keyword evidence="6" id="KW-1278">Translocase</keyword>
<keyword evidence="2 6" id="KW-0597">Phosphoprotein</keyword>
<comment type="similarity">
    <text evidence="6">Belongs to the RnfG family.</text>
</comment>
<dbReference type="SMART" id="SM00900">
    <property type="entry name" value="FMN_bind"/>
    <property type="match status" value="1"/>
</dbReference>
<keyword evidence="6" id="KW-1003">Cell membrane</keyword>
<dbReference type="PANTHER" id="PTHR36118:SF1">
    <property type="entry name" value="ION-TRANSLOCATING OXIDOREDUCTASE COMPLEX SUBUNIT G"/>
    <property type="match status" value="1"/>
</dbReference>
<gene>
    <name evidence="8" type="primary">rsxG</name>
    <name evidence="6" type="synonym">rnfG</name>
    <name evidence="8" type="ORF">ACFFLH_04065</name>
</gene>
<comment type="subcellular location">
    <subcellularLocation>
        <location evidence="6">Cell inner membrane</location>
        <topology evidence="6">Single-pass membrane protein</topology>
    </subcellularLocation>
</comment>